<protein>
    <submittedName>
        <fullName evidence="2">Nuclear transport factor 2 family protein</fullName>
    </submittedName>
</protein>
<keyword evidence="3" id="KW-1185">Reference proteome</keyword>
<evidence type="ECO:0000313" key="2">
    <source>
        <dbReference type="EMBL" id="MBN7827113.1"/>
    </source>
</evidence>
<dbReference type="EMBL" id="JAFKCV010000013">
    <property type="protein sequence ID" value="MBN7827113.1"/>
    <property type="molecule type" value="Genomic_DNA"/>
</dbReference>
<organism evidence="2 3">
    <name type="scientific">Bowmanella dokdonensis</name>
    <dbReference type="NCBI Taxonomy" id="751969"/>
    <lineage>
        <taxon>Bacteria</taxon>
        <taxon>Pseudomonadati</taxon>
        <taxon>Pseudomonadota</taxon>
        <taxon>Gammaproteobacteria</taxon>
        <taxon>Alteromonadales</taxon>
        <taxon>Alteromonadaceae</taxon>
        <taxon>Bowmanella</taxon>
    </lineage>
</organism>
<proteinExistence type="predicted"/>
<dbReference type="Proteomes" id="UP000664654">
    <property type="component" value="Unassembled WGS sequence"/>
</dbReference>
<evidence type="ECO:0000313" key="3">
    <source>
        <dbReference type="Proteomes" id="UP000664654"/>
    </source>
</evidence>
<name>A0A939IP61_9ALTE</name>
<dbReference type="AlphaFoldDB" id="A0A939IP61"/>
<gene>
    <name evidence="2" type="ORF">J0A66_17915</name>
</gene>
<sequence length="141" mass="16666">MQSLSQNFRTFYEQLSVQSLTELDRIYAQDVEFIDPVGTHFGLKSLHSYFLNLLKACQDCRFELTCVDETEHFHYVSWLMHYRHPRINGGRTVQLSGISQLRIEQGKICYQRDYYDLGAMLYEHVPLLGRLIVWMKGRLKA</sequence>
<dbReference type="Gene3D" id="3.10.450.50">
    <property type="match status" value="1"/>
</dbReference>
<feature type="domain" description="SnoaL-like" evidence="1">
    <location>
        <begin position="9"/>
        <end position="109"/>
    </location>
</feature>
<dbReference type="InterPro" id="IPR037401">
    <property type="entry name" value="SnoaL-like"/>
</dbReference>
<dbReference type="RefSeq" id="WP_206575221.1">
    <property type="nucleotide sequence ID" value="NZ_JAFKCV010000013.1"/>
</dbReference>
<dbReference type="InterPro" id="IPR032710">
    <property type="entry name" value="NTF2-like_dom_sf"/>
</dbReference>
<dbReference type="SUPFAM" id="SSF54427">
    <property type="entry name" value="NTF2-like"/>
    <property type="match status" value="1"/>
</dbReference>
<comment type="caution">
    <text evidence="2">The sequence shown here is derived from an EMBL/GenBank/DDBJ whole genome shotgun (WGS) entry which is preliminary data.</text>
</comment>
<evidence type="ECO:0000259" key="1">
    <source>
        <dbReference type="Pfam" id="PF12680"/>
    </source>
</evidence>
<accession>A0A939IP61</accession>
<reference evidence="2" key="1">
    <citation type="submission" date="2021-03" db="EMBL/GenBank/DDBJ databases">
        <title>novel species isolated from a fishpond in China.</title>
        <authorList>
            <person name="Lu H."/>
            <person name="Cai Z."/>
        </authorList>
    </citation>
    <scope>NUCLEOTIDE SEQUENCE</scope>
    <source>
        <strain evidence="2">JCM 30855</strain>
    </source>
</reference>
<dbReference type="Pfam" id="PF12680">
    <property type="entry name" value="SnoaL_2"/>
    <property type="match status" value="1"/>
</dbReference>